<dbReference type="InterPro" id="IPR051011">
    <property type="entry name" value="Metal_resp_trans_reg"/>
</dbReference>
<dbReference type="SUPFAM" id="SSF46785">
    <property type="entry name" value="Winged helix' DNA-binding domain"/>
    <property type="match status" value="1"/>
</dbReference>
<dbReference type="EMBL" id="JBHTOH010000026">
    <property type="protein sequence ID" value="MFD1410859.1"/>
    <property type="molecule type" value="Genomic_DNA"/>
</dbReference>
<sequence>MTNQAMQMTKQSFIDCQPILTALGDENRQNILLALVNTPCQTGLRVGEITSLVNLSRPAVSHHLKILREAGLIKKRQEGTMNFYAADIRTNFTKLQQLLTAVQQLQEAHDHD</sequence>
<proteinExistence type="predicted"/>
<gene>
    <name evidence="5" type="ORF">ACFQ4R_04415</name>
</gene>
<feature type="domain" description="HTH arsR-type" evidence="4">
    <location>
        <begin position="8"/>
        <end position="106"/>
    </location>
</feature>
<dbReference type="InterPro" id="IPR036388">
    <property type="entry name" value="WH-like_DNA-bd_sf"/>
</dbReference>
<dbReference type="NCBIfam" id="NF033788">
    <property type="entry name" value="HTH_metalloreg"/>
    <property type="match status" value="1"/>
</dbReference>
<dbReference type="Pfam" id="PF01022">
    <property type="entry name" value="HTH_5"/>
    <property type="match status" value="1"/>
</dbReference>
<keyword evidence="1" id="KW-0805">Transcription regulation</keyword>
<dbReference type="PRINTS" id="PR00778">
    <property type="entry name" value="HTHARSR"/>
</dbReference>
<keyword evidence="3" id="KW-0804">Transcription</keyword>
<name>A0ABW4BKU8_9LACO</name>
<accession>A0ABW4BKU8</accession>
<evidence type="ECO:0000256" key="1">
    <source>
        <dbReference type="ARBA" id="ARBA00023015"/>
    </source>
</evidence>
<dbReference type="InterPro" id="IPR001845">
    <property type="entry name" value="HTH_ArsR_DNA-bd_dom"/>
</dbReference>
<evidence type="ECO:0000256" key="3">
    <source>
        <dbReference type="ARBA" id="ARBA00023163"/>
    </source>
</evidence>
<protein>
    <submittedName>
        <fullName evidence="5">ArsR/SmtB family transcription factor</fullName>
    </submittedName>
</protein>
<organism evidence="5 6">
    <name type="scientific">Lapidilactobacillus gannanensis</name>
    <dbReference type="NCBI Taxonomy" id="2486002"/>
    <lineage>
        <taxon>Bacteria</taxon>
        <taxon>Bacillati</taxon>
        <taxon>Bacillota</taxon>
        <taxon>Bacilli</taxon>
        <taxon>Lactobacillales</taxon>
        <taxon>Lactobacillaceae</taxon>
        <taxon>Lapidilactobacillus</taxon>
    </lineage>
</organism>
<dbReference type="SMART" id="SM00418">
    <property type="entry name" value="HTH_ARSR"/>
    <property type="match status" value="1"/>
</dbReference>
<comment type="caution">
    <text evidence="5">The sequence shown here is derived from an EMBL/GenBank/DDBJ whole genome shotgun (WGS) entry which is preliminary data.</text>
</comment>
<dbReference type="CDD" id="cd00090">
    <property type="entry name" value="HTH_ARSR"/>
    <property type="match status" value="1"/>
</dbReference>
<dbReference type="InterPro" id="IPR036390">
    <property type="entry name" value="WH_DNA-bd_sf"/>
</dbReference>
<dbReference type="Gene3D" id="1.10.10.10">
    <property type="entry name" value="Winged helix-like DNA-binding domain superfamily/Winged helix DNA-binding domain"/>
    <property type="match status" value="1"/>
</dbReference>
<evidence type="ECO:0000259" key="4">
    <source>
        <dbReference type="PROSITE" id="PS50987"/>
    </source>
</evidence>
<evidence type="ECO:0000313" key="5">
    <source>
        <dbReference type="EMBL" id="MFD1410859.1"/>
    </source>
</evidence>
<reference evidence="6" key="1">
    <citation type="journal article" date="2019" name="Int. J. Syst. Evol. Microbiol.">
        <title>The Global Catalogue of Microorganisms (GCM) 10K type strain sequencing project: providing services to taxonomists for standard genome sequencing and annotation.</title>
        <authorList>
            <consortium name="The Broad Institute Genomics Platform"/>
            <consortium name="The Broad Institute Genome Sequencing Center for Infectious Disease"/>
            <person name="Wu L."/>
            <person name="Ma J."/>
        </authorList>
    </citation>
    <scope>NUCLEOTIDE SEQUENCE [LARGE SCALE GENOMIC DNA]</scope>
    <source>
        <strain evidence="6">CCM 8937</strain>
    </source>
</reference>
<keyword evidence="2" id="KW-0238">DNA-binding</keyword>
<dbReference type="InterPro" id="IPR011991">
    <property type="entry name" value="ArsR-like_HTH"/>
</dbReference>
<dbReference type="Proteomes" id="UP001597191">
    <property type="component" value="Unassembled WGS sequence"/>
</dbReference>
<dbReference type="PANTHER" id="PTHR43132:SF6">
    <property type="entry name" value="HTH-TYPE TRANSCRIPTIONAL REPRESSOR CZRA"/>
    <property type="match status" value="1"/>
</dbReference>
<dbReference type="RefSeq" id="WP_125650890.1">
    <property type="nucleotide sequence ID" value="NZ_JBHTOH010000026.1"/>
</dbReference>
<dbReference type="PROSITE" id="PS50987">
    <property type="entry name" value="HTH_ARSR_2"/>
    <property type="match status" value="1"/>
</dbReference>
<dbReference type="PANTHER" id="PTHR43132">
    <property type="entry name" value="ARSENICAL RESISTANCE OPERON REPRESSOR ARSR-RELATED"/>
    <property type="match status" value="1"/>
</dbReference>
<keyword evidence="6" id="KW-1185">Reference proteome</keyword>
<evidence type="ECO:0000256" key="2">
    <source>
        <dbReference type="ARBA" id="ARBA00023125"/>
    </source>
</evidence>
<evidence type="ECO:0000313" key="6">
    <source>
        <dbReference type="Proteomes" id="UP001597191"/>
    </source>
</evidence>